<dbReference type="InterPro" id="IPR045464">
    <property type="entry name" value="Hrt3/FBXO9_C"/>
</dbReference>
<dbReference type="RefSeq" id="XP_001014075.1">
    <property type="nucleotide sequence ID" value="XM_001014075.1"/>
</dbReference>
<dbReference type="PANTHER" id="PTHR12874:SF9">
    <property type="entry name" value="F-BOX ONLY PROTEIN 48"/>
    <property type="match status" value="1"/>
</dbReference>
<dbReference type="Gene3D" id="1.20.1280.50">
    <property type="match status" value="1"/>
</dbReference>
<dbReference type="STRING" id="312017.I7MIL9"/>
<dbReference type="OMA" id="FRYIRFW"/>
<dbReference type="CDD" id="cd09917">
    <property type="entry name" value="F-box_SF"/>
    <property type="match status" value="1"/>
</dbReference>
<dbReference type="EMBL" id="GG662719">
    <property type="protein sequence ID" value="EAR93830.1"/>
    <property type="molecule type" value="Genomic_DNA"/>
</dbReference>
<dbReference type="GO" id="GO:0019005">
    <property type="term" value="C:SCF ubiquitin ligase complex"/>
    <property type="evidence" value="ECO:0007669"/>
    <property type="project" value="TreeGrafter"/>
</dbReference>
<proteinExistence type="predicted"/>
<dbReference type="eggNOG" id="KOG2997">
    <property type="taxonomic scope" value="Eukaryota"/>
</dbReference>
<evidence type="ECO:0000256" key="2">
    <source>
        <dbReference type="SAM" id="Coils"/>
    </source>
</evidence>
<evidence type="ECO:0000313" key="4">
    <source>
        <dbReference type="EMBL" id="EAR93830.1"/>
    </source>
</evidence>
<dbReference type="PROSITE" id="PS50181">
    <property type="entry name" value="FBOX"/>
    <property type="match status" value="1"/>
</dbReference>
<accession>I7MIL9</accession>
<protein>
    <submittedName>
        <fullName evidence="4">F-box protein</fullName>
    </submittedName>
</protein>
<evidence type="ECO:0000256" key="1">
    <source>
        <dbReference type="ARBA" id="ARBA00022786"/>
    </source>
</evidence>
<dbReference type="Pfam" id="PF00646">
    <property type="entry name" value="F-box"/>
    <property type="match status" value="1"/>
</dbReference>
<sequence>MEKRQIEQVLAKEESLGIKKKFKQIQEQTLDIPKHELWLIYEFCEFNALKTQLVIEHTKKVRIKKLLKDMVSFPKSAWQHIESILSNFKNELEQLEKAEKEEEAKREEELKKKIQEQIEQKTIEPGIITKVPDHFILDIADYLDCYSLFKFSFACKKFRQLITTKNKQIFKKFCVALYKEVPSLPLQTAFNSIQDIMNEHPYNYSPELRLRVNQDVRKVAWNCYNSDKPVHLLYKTSAKFYQKFNNYYTMFMEAPRIHFGGYYICKERYTKIGEKDLHHTITPLIEITYYRYFRFLPDGRMFFLLSNKKLKKDAIIKSLSQDYYLAEQYEMNQLNNNGNMLANLQDKQQNYGEFVLKEDYVYVRFNSSTTVFQYDMKIASSSYGAHNLLIVANYSMLEIPLNHNYSLYKAKPEDSSKVFRYKPLEELRIDLTDPQFQIYKKMSL</sequence>
<evidence type="ECO:0000313" key="5">
    <source>
        <dbReference type="Proteomes" id="UP000009168"/>
    </source>
</evidence>
<dbReference type="HOGENOM" id="CLU_617516_0_0_1"/>
<dbReference type="InterPro" id="IPR001810">
    <property type="entry name" value="F-box_dom"/>
</dbReference>
<dbReference type="KEGG" id="tet:TTHERM_00402010"/>
<dbReference type="Proteomes" id="UP000009168">
    <property type="component" value="Unassembled WGS sequence"/>
</dbReference>
<organism evidence="4 5">
    <name type="scientific">Tetrahymena thermophila (strain SB210)</name>
    <dbReference type="NCBI Taxonomy" id="312017"/>
    <lineage>
        <taxon>Eukaryota</taxon>
        <taxon>Sar</taxon>
        <taxon>Alveolata</taxon>
        <taxon>Ciliophora</taxon>
        <taxon>Intramacronucleata</taxon>
        <taxon>Oligohymenophorea</taxon>
        <taxon>Hymenostomatida</taxon>
        <taxon>Tetrahymenina</taxon>
        <taxon>Tetrahymenidae</taxon>
        <taxon>Tetrahymena</taxon>
    </lineage>
</organism>
<keyword evidence="5" id="KW-1185">Reference proteome</keyword>
<name>I7MIL9_TETTS</name>
<dbReference type="InterPro" id="IPR036047">
    <property type="entry name" value="F-box-like_dom_sf"/>
</dbReference>
<gene>
    <name evidence="4" type="ORF">TTHERM_00402010</name>
</gene>
<dbReference type="InParanoid" id="I7MIL9"/>
<reference evidence="5" key="1">
    <citation type="journal article" date="2006" name="PLoS Biol.">
        <title>Macronuclear genome sequence of the ciliate Tetrahymena thermophila, a model eukaryote.</title>
        <authorList>
            <person name="Eisen J.A."/>
            <person name="Coyne R.S."/>
            <person name="Wu M."/>
            <person name="Wu D."/>
            <person name="Thiagarajan M."/>
            <person name="Wortman J.R."/>
            <person name="Badger J.H."/>
            <person name="Ren Q."/>
            <person name="Amedeo P."/>
            <person name="Jones K.M."/>
            <person name="Tallon L.J."/>
            <person name="Delcher A.L."/>
            <person name="Salzberg S.L."/>
            <person name="Silva J.C."/>
            <person name="Haas B.J."/>
            <person name="Majoros W.H."/>
            <person name="Farzad M."/>
            <person name="Carlton J.M."/>
            <person name="Smith R.K. Jr."/>
            <person name="Garg J."/>
            <person name="Pearlman R.E."/>
            <person name="Karrer K.M."/>
            <person name="Sun L."/>
            <person name="Manning G."/>
            <person name="Elde N.C."/>
            <person name="Turkewitz A.P."/>
            <person name="Asai D.J."/>
            <person name="Wilkes D.E."/>
            <person name="Wang Y."/>
            <person name="Cai H."/>
            <person name="Collins K."/>
            <person name="Stewart B.A."/>
            <person name="Lee S.R."/>
            <person name="Wilamowska K."/>
            <person name="Weinberg Z."/>
            <person name="Ruzzo W.L."/>
            <person name="Wloga D."/>
            <person name="Gaertig J."/>
            <person name="Frankel J."/>
            <person name="Tsao C.-C."/>
            <person name="Gorovsky M.A."/>
            <person name="Keeling P.J."/>
            <person name="Waller R.F."/>
            <person name="Patron N.J."/>
            <person name="Cherry J.M."/>
            <person name="Stover N.A."/>
            <person name="Krieger C.J."/>
            <person name="del Toro C."/>
            <person name="Ryder H.F."/>
            <person name="Williamson S.C."/>
            <person name="Barbeau R.A."/>
            <person name="Hamilton E.P."/>
            <person name="Orias E."/>
        </authorList>
    </citation>
    <scope>NUCLEOTIDE SEQUENCE [LARGE SCALE GENOMIC DNA]</scope>
    <source>
        <strain evidence="5">SB210</strain>
    </source>
</reference>
<keyword evidence="2" id="KW-0175">Coiled coil</keyword>
<feature type="coiled-coil region" evidence="2">
    <location>
        <begin position="78"/>
        <end position="124"/>
    </location>
</feature>
<dbReference type="GO" id="GO:0031146">
    <property type="term" value="P:SCF-dependent proteasomal ubiquitin-dependent protein catabolic process"/>
    <property type="evidence" value="ECO:0007669"/>
    <property type="project" value="TreeGrafter"/>
</dbReference>
<dbReference type="GO" id="GO:0005737">
    <property type="term" value="C:cytoplasm"/>
    <property type="evidence" value="ECO:0007669"/>
    <property type="project" value="TreeGrafter"/>
</dbReference>
<keyword evidence="1" id="KW-0833">Ubl conjugation pathway</keyword>
<dbReference type="Pfam" id="PF19270">
    <property type="entry name" value="FBO_C"/>
    <property type="match status" value="1"/>
</dbReference>
<dbReference type="SUPFAM" id="SSF81383">
    <property type="entry name" value="F-box domain"/>
    <property type="match status" value="1"/>
</dbReference>
<dbReference type="PANTHER" id="PTHR12874">
    <property type="entry name" value="F-BOX ONLY PROTEIN 48-RELATED"/>
    <property type="match status" value="1"/>
</dbReference>
<evidence type="ECO:0000259" key="3">
    <source>
        <dbReference type="PROSITE" id="PS50181"/>
    </source>
</evidence>
<dbReference type="GeneID" id="7839643"/>
<feature type="domain" description="F-box" evidence="3">
    <location>
        <begin position="125"/>
        <end position="173"/>
    </location>
</feature>
<dbReference type="OrthoDB" id="2117972at2759"/>
<dbReference type="AlphaFoldDB" id="I7MIL9"/>